<keyword evidence="3" id="KW-1185">Reference proteome</keyword>
<keyword evidence="1" id="KW-1133">Transmembrane helix</keyword>
<evidence type="ECO:0000313" key="2">
    <source>
        <dbReference type="EMBL" id="BDD10538.1"/>
    </source>
</evidence>
<proteinExistence type="predicted"/>
<gene>
    <name evidence="2" type="ORF">FUAX_29700</name>
</gene>
<sequence length="98" mass="11402">MEGHEMKENSQVNQPDTNLRTWIWTQIIMLIPLVNIVMLFVWTFSDNTKHPSRKYWAMSSLIVALAVILIYGILIAIFGVNYIMDKSQMFNPTDVKQV</sequence>
<keyword evidence="1" id="KW-0472">Membrane</keyword>
<accession>A0AAU9D3J8</accession>
<dbReference type="AlphaFoldDB" id="A0AAU9D3J8"/>
<protein>
    <submittedName>
        <fullName evidence="2">Uncharacterized protein</fullName>
    </submittedName>
</protein>
<evidence type="ECO:0000313" key="3">
    <source>
        <dbReference type="Proteomes" id="UP001348817"/>
    </source>
</evidence>
<feature type="transmembrane region" description="Helical" evidence="1">
    <location>
        <begin position="21"/>
        <end position="44"/>
    </location>
</feature>
<evidence type="ECO:0000256" key="1">
    <source>
        <dbReference type="SAM" id="Phobius"/>
    </source>
</evidence>
<organism evidence="2 3">
    <name type="scientific">Fulvitalea axinellae</name>
    <dbReference type="NCBI Taxonomy" id="1182444"/>
    <lineage>
        <taxon>Bacteria</taxon>
        <taxon>Pseudomonadati</taxon>
        <taxon>Bacteroidota</taxon>
        <taxon>Cytophagia</taxon>
        <taxon>Cytophagales</taxon>
        <taxon>Persicobacteraceae</taxon>
        <taxon>Fulvitalea</taxon>
    </lineage>
</organism>
<dbReference type="RefSeq" id="WP_338392085.1">
    <property type="nucleotide sequence ID" value="NZ_AP025314.1"/>
</dbReference>
<reference evidence="2 3" key="1">
    <citation type="submission" date="2021-12" db="EMBL/GenBank/DDBJ databases">
        <title>Genome sequencing of bacteria with rrn-lacking chromosome and rrn-plasmid.</title>
        <authorList>
            <person name="Anda M."/>
            <person name="Iwasaki W."/>
        </authorList>
    </citation>
    <scope>NUCLEOTIDE SEQUENCE [LARGE SCALE GENOMIC DNA]</scope>
    <source>
        <strain evidence="2 3">DSM 100852</strain>
    </source>
</reference>
<dbReference type="Proteomes" id="UP001348817">
    <property type="component" value="Chromosome"/>
</dbReference>
<name>A0AAU9D3J8_9BACT</name>
<dbReference type="EMBL" id="AP025314">
    <property type="protein sequence ID" value="BDD10538.1"/>
    <property type="molecule type" value="Genomic_DNA"/>
</dbReference>
<feature type="transmembrane region" description="Helical" evidence="1">
    <location>
        <begin position="56"/>
        <end position="80"/>
    </location>
</feature>
<keyword evidence="1" id="KW-0812">Transmembrane</keyword>
<dbReference type="KEGG" id="fax:FUAX_29700"/>